<dbReference type="SUPFAM" id="SSF81383">
    <property type="entry name" value="F-box domain"/>
    <property type="match status" value="1"/>
</dbReference>
<protein>
    <recommendedName>
        <fullName evidence="1">F-box domain-containing protein</fullName>
    </recommendedName>
</protein>
<feature type="domain" description="F-box" evidence="1">
    <location>
        <begin position="7"/>
        <end position="55"/>
    </location>
</feature>
<dbReference type="InterPro" id="IPR036047">
    <property type="entry name" value="F-box-like_dom_sf"/>
</dbReference>
<dbReference type="InterPro" id="IPR006566">
    <property type="entry name" value="FBD"/>
</dbReference>
<organism evidence="3">
    <name type="scientific">Brassica campestris</name>
    <name type="common">Field mustard</name>
    <dbReference type="NCBI Taxonomy" id="3711"/>
    <lineage>
        <taxon>Eukaryota</taxon>
        <taxon>Viridiplantae</taxon>
        <taxon>Streptophyta</taxon>
        <taxon>Embryophyta</taxon>
        <taxon>Tracheophyta</taxon>
        <taxon>Spermatophyta</taxon>
        <taxon>Magnoliopsida</taxon>
        <taxon>eudicotyledons</taxon>
        <taxon>Gunneridae</taxon>
        <taxon>Pentapetalae</taxon>
        <taxon>rosids</taxon>
        <taxon>malvids</taxon>
        <taxon>Brassicales</taxon>
        <taxon>Brassicaceae</taxon>
        <taxon>Brassiceae</taxon>
        <taxon>Brassica</taxon>
    </lineage>
</organism>
<dbReference type="PANTHER" id="PTHR31900">
    <property type="entry name" value="F-BOX/RNI SUPERFAMILY PROTEIN-RELATED"/>
    <property type="match status" value="1"/>
</dbReference>
<evidence type="ECO:0000313" key="3">
    <source>
        <dbReference type="EMBL" id="VDC73914.1"/>
    </source>
</evidence>
<sequence>MDSGTKPNLLSNLPDCLLVLIISFLPFKQSVQTSVLAKRWKNLCRETTNLVFKESEFGLNQFVVDTEAKHSERRALFVSVMHQWISRFTGNTIETFELCLPEPVGFEEDIMSLIEFAATKQTKNLVINLSSSNSRQPPGALHIKLIYNQKNGLDITRLFSNLIYVRNLTICPFLLEMMIQDCDDPMKLHDPMKTRHLVIKTHMYPHEFGGITIFLNSCPELESLTFETYTTGPIVMSQRYWPLIHPKTFWLNNKTYECLERTLKAVKVINFCGIPNELHVLQYLIRTGRVMERLDLHAAKTLNNEQRRLVLTAAEEFQKIVERGSRHLRVTLHNA</sequence>
<evidence type="ECO:0000313" key="2">
    <source>
        <dbReference type="EMBL" id="CAG7886361.1"/>
    </source>
</evidence>
<dbReference type="EMBL" id="LR031571">
    <property type="protein sequence ID" value="VDC73914.1"/>
    <property type="molecule type" value="Genomic_DNA"/>
</dbReference>
<dbReference type="InterPro" id="IPR053781">
    <property type="entry name" value="F-box_AtFBL13-like"/>
</dbReference>
<dbReference type="AlphaFoldDB" id="A0A3P5ZE22"/>
<proteinExistence type="predicted"/>
<dbReference type="Pfam" id="PF08387">
    <property type="entry name" value="FBD"/>
    <property type="match status" value="1"/>
</dbReference>
<reference evidence="3" key="1">
    <citation type="submission" date="2018-11" db="EMBL/GenBank/DDBJ databases">
        <authorList>
            <consortium name="Genoscope - CEA"/>
            <person name="William W."/>
        </authorList>
    </citation>
    <scope>NUCLEOTIDE SEQUENCE</scope>
</reference>
<dbReference type="InterPro" id="IPR050232">
    <property type="entry name" value="FBL13/AtMIF1-like"/>
</dbReference>
<evidence type="ECO:0000259" key="1">
    <source>
        <dbReference type="PROSITE" id="PS50181"/>
    </source>
</evidence>
<dbReference type="EMBL" id="LS974617">
    <property type="protein sequence ID" value="CAG7886361.1"/>
    <property type="molecule type" value="Genomic_DNA"/>
</dbReference>
<accession>A0A3P5ZE22</accession>
<gene>
    <name evidence="3" type="ORF">BRAA01T00416Z</name>
    <name evidence="2" type="ORF">BRAPAZ1V2_A01P04370.2</name>
</gene>
<dbReference type="InterPro" id="IPR001810">
    <property type="entry name" value="F-box_dom"/>
</dbReference>
<dbReference type="Proteomes" id="UP000694005">
    <property type="component" value="Chromosome A01"/>
</dbReference>
<dbReference type="Pfam" id="PF00646">
    <property type="entry name" value="F-box"/>
    <property type="match status" value="1"/>
</dbReference>
<dbReference type="PANTHER" id="PTHR31900:SF31">
    <property type="entry name" value="F-BOX_LRR-REPEAT PROTEIN 13-LIKE"/>
    <property type="match status" value="1"/>
</dbReference>
<name>A0A3P5ZE22_BRACM</name>
<dbReference type="PROSITE" id="PS50181">
    <property type="entry name" value="FBOX"/>
    <property type="match status" value="1"/>
</dbReference>
<dbReference type="Gramene" id="A01p04370.2_BraZ1">
    <property type="protein sequence ID" value="A01p04370.2_BraZ1.CDS"/>
    <property type="gene ID" value="A01g04370.2_BraZ1"/>
</dbReference>
<dbReference type="CDD" id="cd22160">
    <property type="entry name" value="F-box_AtFBL13-like"/>
    <property type="match status" value="1"/>
</dbReference>